<dbReference type="Gene3D" id="3.90.1580.10">
    <property type="entry name" value="paralog of FGE (formylglycine-generating enzyme)"/>
    <property type="match status" value="2"/>
</dbReference>
<dbReference type="InterPro" id="IPR042095">
    <property type="entry name" value="SUMF_sf"/>
</dbReference>
<keyword evidence="1" id="KW-0472">Membrane</keyword>
<accession>A0A6N6RYN7</accession>
<evidence type="ECO:0000259" key="2">
    <source>
        <dbReference type="Pfam" id="PF03781"/>
    </source>
</evidence>
<feature type="domain" description="Sulfatase-modifying factor enzyme-like" evidence="2">
    <location>
        <begin position="259"/>
        <end position="383"/>
    </location>
</feature>
<feature type="transmembrane region" description="Helical" evidence="1">
    <location>
        <begin position="6"/>
        <end position="25"/>
    </location>
</feature>
<keyword evidence="1" id="KW-1133">Transmembrane helix</keyword>
<evidence type="ECO:0000313" key="4">
    <source>
        <dbReference type="Proteomes" id="UP000434870"/>
    </source>
</evidence>
<feature type="domain" description="Sulfatase-modifying factor enzyme-like" evidence="2">
    <location>
        <begin position="81"/>
        <end position="204"/>
    </location>
</feature>
<gene>
    <name evidence="3" type="ORF">F8B77_00985</name>
</gene>
<protein>
    <submittedName>
        <fullName evidence="3">SUMF1/EgtB/PvdO family nonheme iron enzyme</fullName>
    </submittedName>
</protein>
<dbReference type="SUPFAM" id="SSF56436">
    <property type="entry name" value="C-type lectin-like"/>
    <property type="match status" value="2"/>
</dbReference>
<dbReference type="GO" id="GO:0120147">
    <property type="term" value="F:formylglycine-generating oxidase activity"/>
    <property type="evidence" value="ECO:0007669"/>
    <property type="project" value="TreeGrafter"/>
</dbReference>
<dbReference type="InterPro" id="IPR051043">
    <property type="entry name" value="Sulfatase_Mod_Factor_Kinase"/>
</dbReference>
<dbReference type="InterPro" id="IPR016187">
    <property type="entry name" value="CTDL_fold"/>
</dbReference>
<proteinExistence type="predicted"/>
<dbReference type="AlphaFoldDB" id="A0A6N6RYN7"/>
<dbReference type="PANTHER" id="PTHR23150">
    <property type="entry name" value="SULFATASE MODIFYING FACTOR 1, 2"/>
    <property type="match status" value="1"/>
</dbReference>
<keyword evidence="1" id="KW-0812">Transmembrane</keyword>
<dbReference type="Proteomes" id="UP000434870">
    <property type="component" value="Unassembled WGS sequence"/>
</dbReference>
<dbReference type="PANTHER" id="PTHR23150:SF19">
    <property type="entry name" value="FORMYLGLYCINE-GENERATING ENZYME"/>
    <property type="match status" value="1"/>
</dbReference>
<dbReference type="Pfam" id="PF03781">
    <property type="entry name" value="FGE-sulfatase"/>
    <property type="match status" value="2"/>
</dbReference>
<dbReference type="RefSeq" id="WP_151652933.1">
    <property type="nucleotide sequence ID" value="NZ_WBVP01000001.1"/>
</dbReference>
<comment type="caution">
    <text evidence="3">The sequence shown here is derived from an EMBL/GenBank/DDBJ whole genome shotgun (WGS) entry which is preliminary data.</text>
</comment>
<dbReference type="EMBL" id="WBVP01000001">
    <property type="protein sequence ID" value="KAB2826464.1"/>
    <property type="molecule type" value="Genomic_DNA"/>
</dbReference>
<name>A0A6N6RYN7_9GAMM</name>
<organism evidence="3 4">
    <name type="scientific">Aliivibrio finisterrensis</name>
    <dbReference type="NCBI Taxonomy" id="511998"/>
    <lineage>
        <taxon>Bacteria</taxon>
        <taxon>Pseudomonadati</taxon>
        <taxon>Pseudomonadota</taxon>
        <taxon>Gammaproteobacteria</taxon>
        <taxon>Vibrionales</taxon>
        <taxon>Vibrionaceae</taxon>
        <taxon>Aliivibrio</taxon>
    </lineage>
</organism>
<sequence>MKRYLYFMLFIFFIFIMFISSSLLFRTLKISTDSVEFIHDEKQLHPLDEILFQYNNFIHKHPFIKKSLIIPESAFVIKNKYIHQCEVSQKEFNLYLNSYNDTKSTTFNHRISGQLNSPATGIDFEQAKRYCSSRGGRLPTASEWEAAAKGLKNNLYPWGNTFIYDDFPYLDPLLNTTKSCAKITNTATTNQIYDLGGNVSEWVVLNNKAAIKGPNGFDKDPYLSALNFTIRLIDPNKKSNRLGFRCIFDLFPKGEKISKIPDGNYTLGVPKDSNFATAASLLNEDAFYSIVRKIRNTKSNSSINVGIHEITVAQYNRFLMDPLIHFNLFSSKNQPYDHSYIPLNWESQLLFPKKPVTGVDWWSAYAFASWSGGRLPTQEEWSYLFLKSLSPGTQQSKNITILEDASSNCPSSKTSICGLNSHVSEWSSSISFNQEGTTEAIYKGGNYKIPSEQTNNPNYMQSLSPYYRSDTLGFRVVNDN</sequence>
<evidence type="ECO:0000256" key="1">
    <source>
        <dbReference type="SAM" id="Phobius"/>
    </source>
</evidence>
<reference evidence="3 4" key="1">
    <citation type="submission" date="2019-09" db="EMBL/GenBank/DDBJ databases">
        <title>Genome of Aliivibrio finisterrensis LMG 23869 (type strain).</title>
        <authorList>
            <person name="Bowman J.P."/>
        </authorList>
    </citation>
    <scope>NUCLEOTIDE SEQUENCE [LARGE SCALE GENOMIC DNA]</scope>
    <source>
        <strain evidence="3 4">LMG 23869</strain>
    </source>
</reference>
<evidence type="ECO:0000313" key="3">
    <source>
        <dbReference type="EMBL" id="KAB2826464.1"/>
    </source>
</evidence>
<dbReference type="InterPro" id="IPR005532">
    <property type="entry name" value="SUMF_dom"/>
</dbReference>